<comment type="caution">
    <text evidence="1">The sequence shown here is derived from an EMBL/GenBank/DDBJ whole genome shotgun (WGS) entry which is preliminary data.</text>
</comment>
<keyword evidence="2" id="KW-1185">Reference proteome</keyword>
<name>A0A4R1JMC5_9GAMM</name>
<dbReference type="EMBL" id="SMGD01000013">
    <property type="protein sequence ID" value="TCK52213.1"/>
    <property type="molecule type" value="Genomic_DNA"/>
</dbReference>
<proteinExistence type="predicted"/>
<reference evidence="1 2" key="1">
    <citation type="submission" date="2019-03" db="EMBL/GenBank/DDBJ databases">
        <title>Genomic Encyclopedia of Type Strains, Phase IV (KMG-IV): sequencing the most valuable type-strain genomes for metagenomic binning, comparative biology and taxonomic classification.</title>
        <authorList>
            <person name="Goeker M."/>
        </authorList>
    </citation>
    <scope>NUCLEOTIDE SEQUENCE [LARGE SCALE GENOMIC DNA]</scope>
    <source>
        <strain evidence="1 2">DSM 18577</strain>
    </source>
</reference>
<dbReference type="AlphaFoldDB" id="A0A4R1JMC5"/>
<organism evidence="1 2">
    <name type="scientific">Celerinatantimonas diazotrophica</name>
    <dbReference type="NCBI Taxonomy" id="412034"/>
    <lineage>
        <taxon>Bacteria</taxon>
        <taxon>Pseudomonadati</taxon>
        <taxon>Pseudomonadota</taxon>
        <taxon>Gammaproteobacteria</taxon>
        <taxon>Celerinatantimonadaceae</taxon>
        <taxon>Celerinatantimonas</taxon>
    </lineage>
</organism>
<evidence type="ECO:0000313" key="2">
    <source>
        <dbReference type="Proteomes" id="UP000295565"/>
    </source>
</evidence>
<protein>
    <submittedName>
        <fullName evidence="1">Uncharacterized protein</fullName>
    </submittedName>
</protein>
<gene>
    <name evidence="1" type="ORF">EV690_2322</name>
</gene>
<accession>A0A4R1JMC5</accession>
<evidence type="ECO:0000313" key="1">
    <source>
        <dbReference type="EMBL" id="TCK52213.1"/>
    </source>
</evidence>
<dbReference type="Proteomes" id="UP000295565">
    <property type="component" value="Unassembled WGS sequence"/>
</dbReference>
<sequence>MENPGTDEVALRAWQHLLLTRIHVIEWQYVLIMSSNIAELYNGDKQRTH</sequence>